<protein>
    <recommendedName>
        <fullName evidence="4">Alkyl transferase</fullName>
        <ecNumber evidence="4">2.5.1.-</ecNumber>
    </recommendedName>
</protein>
<dbReference type="OMA" id="TKGQPDP"/>
<comment type="similarity">
    <text evidence="1 4">Belongs to the UPP synthase family.</text>
</comment>
<keyword evidence="2 4" id="KW-0808">Transferase</keyword>
<dbReference type="PANTHER" id="PTHR10291">
    <property type="entry name" value="DEHYDRODOLICHYL DIPHOSPHATE SYNTHASE FAMILY MEMBER"/>
    <property type="match status" value="1"/>
</dbReference>
<dbReference type="NCBIfam" id="TIGR00055">
    <property type="entry name" value="uppS"/>
    <property type="match status" value="1"/>
</dbReference>
<dbReference type="EC" id="2.5.1.-" evidence="4"/>
<evidence type="ECO:0000256" key="3">
    <source>
        <dbReference type="ARBA" id="ARBA00047353"/>
    </source>
</evidence>
<dbReference type="GO" id="GO:0016094">
    <property type="term" value="P:polyprenol biosynthetic process"/>
    <property type="evidence" value="ECO:0007669"/>
    <property type="project" value="TreeGrafter"/>
</dbReference>
<dbReference type="InterPro" id="IPR018520">
    <property type="entry name" value="UPP_synth-like_CS"/>
</dbReference>
<dbReference type="CDD" id="cd00475">
    <property type="entry name" value="Cis_IPPS"/>
    <property type="match status" value="1"/>
</dbReference>
<evidence type="ECO:0000256" key="2">
    <source>
        <dbReference type="ARBA" id="ARBA00022679"/>
    </source>
</evidence>
<evidence type="ECO:0000256" key="4">
    <source>
        <dbReference type="RuleBase" id="RU363018"/>
    </source>
</evidence>
<name>A0A1D2M7P1_ORCCI</name>
<dbReference type="PROSITE" id="PS01066">
    <property type="entry name" value="UPP_SYNTHASE"/>
    <property type="match status" value="1"/>
</dbReference>
<dbReference type="EMBL" id="LJIJ01002994">
    <property type="protein sequence ID" value="ODM88996.1"/>
    <property type="molecule type" value="Genomic_DNA"/>
</dbReference>
<evidence type="ECO:0000313" key="5">
    <source>
        <dbReference type="EMBL" id="ODM88996.1"/>
    </source>
</evidence>
<comment type="caution">
    <text evidence="5">The sequence shown here is derived from an EMBL/GenBank/DDBJ whole genome shotgun (WGS) entry which is preliminary data.</text>
</comment>
<comment type="catalytic activity">
    <reaction evidence="3">
        <text>n isopentenyl diphosphate + (2E,6E)-farnesyl diphosphate = a di-trans,poly-cis-polyprenyl diphosphate + n diphosphate</text>
        <dbReference type="Rhea" id="RHEA:53008"/>
        <dbReference type="Rhea" id="RHEA-COMP:19494"/>
        <dbReference type="ChEBI" id="CHEBI:33019"/>
        <dbReference type="ChEBI" id="CHEBI:128769"/>
        <dbReference type="ChEBI" id="CHEBI:136960"/>
        <dbReference type="ChEBI" id="CHEBI:175763"/>
        <dbReference type="EC" id="2.5.1.87"/>
    </reaction>
</comment>
<evidence type="ECO:0000256" key="1">
    <source>
        <dbReference type="ARBA" id="ARBA00005432"/>
    </source>
</evidence>
<sequence>MTTWVSADNRSVAQKLAAGVVGIGHVPKHVAFVMDGNRRFARGQKKEVKHGHKSGFLKLREVIRWCMDMGISEITVYAFSIYNFERDPEELKGLLEVIKGPFAAVLKERQKGINDGIRYQIVGDLSLIPPDMMDVMQKVMDISKNDVKFNVNVAFAYSGRREITNGLKRLVGEMRDKKIGPNDVNEFLFQNYMQIYPPTKLDLFVRTGESRLSDFLLWETDDKAVISFCEVLWPDYSYWNFLGSVFDYQGNII</sequence>
<accession>A0A1D2M7P1</accession>
<dbReference type="Proteomes" id="UP000094527">
    <property type="component" value="Unassembled WGS sequence"/>
</dbReference>
<reference evidence="5 6" key="1">
    <citation type="journal article" date="2016" name="Genome Biol. Evol.">
        <title>Gene Family Evolution Reflects Adaptation to Soil Environmental Stressors in the Genome of the Collembolan Orchesella cincta.</title>
        <authorList>
            <person name="Faddeeva-Vakhrusheva A."/>
            <person name="Derks M.F."/>
            <person name="Anvar S.Y."/>
            <person name="Agamennone V."/>
            <person name="Suring W."/>
            <person name="Smit S."/>
            <person name="van Straalen N.M."/>
            <person name="Roelofs D."/>
        </authorList>
    </citation>
    <scope>NUCLEOTIDE SEQUENCE [LARGE SCALE GENOMIC DNA]</scope>
    <source>
        <tissue evidence="5">Mixed pool</tissue>
    </source>
</reference>
<dbReference type="PANTHER" id="PTHR10291:SF43">
    <property type="entry name" value="DEHYDRODOLICHYL DIPHOSPHATE SYNTHASE COMPLEX SUBUNIT DHDDS"/>
    <property type="match status" value="1"/>
</dbReference>
<keyword evidence="6" id="KW-1185">Reference proteome</keyword>
<dbReference type="GO" id="GO:0045547">
    <property type="term" value="F:ditrans,polycis-polyprenyl diphosphate synthase [(2E,6E)-farnesyl diphosphate specific] activity"/>
    <property type="evidence" value="ECO:0007669"/>
    <property type="project" value="UniProtKB-EC"/>
</dbReference>
<dbReference type="OrthoDB" id="4173905at2759"/>
<dbReference type="Pfam" id="PF01255">
    <property type="entry name" value="Prenyltransf"/>
    <property type="match status" value="1"/>
</dbReference>
<evidence type="ECO:0000313" key="6">
    <source>
        <dbReference type="Proteomes" id="UP000094527"/>
    </source>
</evidence>
<dbReference type="GO" id="GO:0005783">
    <property type="term" value="C:endoplasmic reticulum"/>
    <property type="evidence" value="ECO:0007669"/>
    <property type="project" value="TreeGrafter"/>
</dbReference>
<organism evidence="5 6">
    <name type="scientific">Orchesella cincta</name>
    <name type="common">Springtail</name>
    <name type="synonym">Podura cincta</name>
    <dbReference type="NCBI Taxonomy" id="48709"/>
    <lineage>
        <taxon>Eukaryota</taxon>
        <taxon>Metazoa</taxon>
        <taxon>Ecdysozoa</taxon>
        <taxon>Arthropoda</taxon>
        <taxon>Hexapoda</taxon>
        <taxon>Collembola</taxon>
        <taxon>Entomobryomorpha</taxon>
        <taxon>Entomobryoidea</taxon>
        <taxon>Orchesellidae</taxon>
        <taxon>Orchesellinae</taxon>
        <taxon>Orchesella</taxon>
    </lineage>
</organism>
<proteinExistence type="inferred from homology"/>
<dbReference type="InterPro" id="IPR001441">
    <property type="entry name" value="UPP_synth-like"/>
</dbReference>
<dbReference type="Gene3D" id="3.40.1180.10">
    <property type="entry name" value="Decaprenyl diphosphate synthase-like"/>
    <property type="match status" value="1"/>
</dbReference>
<dbReference type="STRING" id="48709.A0A1D2M7P1"/>
<dbReference type="InterPro" id="IPR036424">
    <property type="entry name" value="UPP_synth-like_sf"/>
</dbReference>
<gene>
    <name evidence="5" type="ORF">Ocin01_17687</name>
</gene>
<dbReference type="AlphaFoldDB" id="A0A1D2M7P1"/>
<dbReference type="SUPFAM" id="SSF64005">
    <property type="entry name" value="Undecaprenyl diphosphate synthase"/>
    <property type="match status" value="1"/>
</dbReference>